<reference evidence="1" key="1">
    <citation type="journal article" date="2021" name="Proc. Natl. Acad. Sci. U.S.A.">
        <title>A Catalog of Tens of Thousands of Viruses from Human Metagenomes Reveals Hidden Associations with Chronic Diseases.</title>
        <authorList>
            <person name="Tisza M.J."/>
            <person name="Buck C.B."/>
        </authorList>
    </citation>
    <scope>NUCLEOTIDE SEQUENCE</scope>
    <source>
        <strain evidence="1">CtEZK6</strain>
    </source>
</reference>
<organism evidence="1">
    <name type="scientific">Siphoviridae sp. ctEZK6</name>
    <dbReference type="NCBI Taxonomy" id="2825397"/>
    <lineage>
        <taxon>Viruses</taxon>
        <taxon>Duplodnaviria</taxon>
        <taxon>Heunggongvirae</taxon>
        <taxon>Uroviricota</taxon>
        <taxon>Caudoviricetes</taxon>
    </lineage>
</organism>
<sequence>MSVRRVFAFVESFKIGLCFLHRKSVDFVERERITHAPSDNENDRLEDAADGGCFLLDLPERYSGNFFHEPDFSNRETIEVHFFSFQITFMQDRSHAFLEGCESLKLSIFKGFCQEWARLDRSLGPSVMNDGCVFDGTGVKSCPDCCFLLCVAGADRAVKHSAVIRDEFTRTSCDEFTDLMHQAAQVVAIRSGCFQSAKGLR</sequence>
<accession>A0A8S5UT01</accession>
<proteinExistence type="predicted"/>
<dbReference type="EMBL" id="BK016134">
    <property type="protein sequence ID" value="DAF97597.1"/>
    <property type="molecule type" value="Genomic_DNA"/>
</dbReference>
<name>A0A8S5UT01_9CAUD</name>
<protein>
    <submittedName>
        <fullName evidence="1">Uncharacterized protein</fullName>
    </submittedName>
</protein>
<evidence type="ECO:0000313" key="1">
    <source>
        <dbReference type="EMBL" id="DAF97597.1"/>
    </source>
</evidence>